<dbReference type="AlphaFoldDB" id="A0A239H4J4"/>
<keyword evidence="3" id="KW-1185">Reference proteome</keyword>
<reference evidence="2 3" key="1">
    <citation type="submission" date="2017-06" db="EMBL/GenBank/DDBJ databases">
        <authorList>
            <person name="Kim H.J."/>
            <person name="Triplett B.A."/>
        </authorList>
    </citation>
    <scope>NUCLEOTIDE SEQUENCE [LARGE SCALE GENOMIC DNA]</scope>
    <source>
        <strain evidence="2 3">CGMCC 4.2132</strain>
    </source>
</reference>
<proteinExistence type="predicted"/>
<dbReference type="EMBL" id="FZOD01000015">
    <property type="protein sequence ID" value="SNS76101.1"/>
    <property type="molecule type" value="Genomic_DNA"/>
</dbReference>
<evidence type="ECO:0000313" key="3">
    <source>
        <dbReference type="Proteomes" id="UP000198282"/>
    </source>
</evidence>
<dbReference type="Proteomes" id="UP000198282">
    <property type="component" value="Unassembled WGS sequence"/>
</dbReference>
<sequence length="59" mass="6149">MTVRSRPHPSDASVCPVGIARSTGGESAAVSGPGTWVDLWADMKLSRESRAARVVDAVP</sequence>
<evidence type="ECO:0000313" key="2">
    <source>
        <dbReference type="EMBL" id="SNS76101.1"/>
    </source>
</evidence>
<protein>
    <submittedName>
        <fullName evidence="2">Uncharacterized protein</fullName>
    </submittedName>
</protein>
<organism evidence="2 3">
    <name type="scientific">Streptosporangium subroseum</name>
    <dbReference type="NCBI Taxonomy" id="106412"/>
    <lineage>
        <taxon>Bacteria</taxon>
        <taxon>Bacillati</taxon>
        <taxon>Actinomycetota</taxon>
        <taxon>Actinomycetes</taxon>
        <taxon>Streptosporangiales</taxon>
        <taxon>Streptosporangiaceae</taxon>
        <taxon>Streptosporangium</taxon>
    </lineage>
</organism>
<feature type="region of interest" description="Disordered" evidence="1">
    <location>
        <begin position="1"/>
        <end position="33"/>
    </location>
</feature>
<accession>A0A239H4J4</accession>
<gene>
    <name evidence="2" type="ORF">SAMN05216276_101584</name>
</gene>
<name>A0A239H4J4_9ACTN</name>
<evidence type="ECO:0000256" key="1">
    <source>
        <dbReference type="SAM" id="MobiDB-lite"/>
    </source>
</evidence>